<evidence type="ECO:0000256" key="1">
    <source>
        <dbReference type="PROSITE-ProRule" id="PRU00169"/>
    </source>
</evidence>
<dbReference type="InterPro" id="IPR046947">
    <property type="entry name" value="LytR-like"/>
</dbReference>
<evidence type="ECO:0000259" key="2">
    <source>
        <dbReference type="PROSITE" id="PS50110"/>
    </source>
</evidence>
<accession>A0A0C1L3C4</accession>
<dbReference type="PANTHER" id="PTHR37299:SF1">
    <property type="entry name" value="STAGE 0 SPORULATION PROTEIN A HOMOLOG"/>
    <property type="match status" value="1"/>
</dbReference>
<dbReference type="PROSITE" id="PS50930">
    <property type="entry name" value="HTH_LYTTR"/>
    <property type="match status" value="1"/>
</dbReference>
<dbReference type="Pfam" id="PF00072">
    <property type="entry name" value="Response_reg"/>
    <property type="match status" value="1"/>
</dbReference>
<proteinExistence type="predicted"/>
<dbReference type="InterPro" id="IPR011006">
    <property type="entry name" value="CheY-like_superfamily"/>
</dbReference>
<protein>
    <submittedName>
        <fullName evidence="4">Chemotaxis protein CheY</fullName>
    </submittedName>
</protein>
<gene>
    <name evidence="4" type="ORF">OI18_13960</name>
</gene>
<feature type="domain" description="HTH LytTR-type" evidence="3">
    <location>
        <begin position="128"/>
        <end position="225"/>
    </location>
</feature>
<dbReference type="Pfam" id="PF04397">
    <property type="entry name" value="LytTR"/>
    <property type="match status" value="1"/>
</dbReference>
<comment type="caution">
    <text evidence="4">The sequence shown here is derived from an EMBL/GenBank/DDBJ whole genome shotgun (WGS) entry which is preliminary data.</text>
</comment>
<dbReference type="InterPro" id="IPR001789">
    <property type="entry name" value="Sig_transdc_resp-reg_receiver"/>
</dbReference>
<evidence type="ECO:0000313" key="5">
    <source>
        <dbReference type="Proteomes" id="UP000031408"/>
    </source>
</evidence>
<dbReference type="SUPFAM" id="SSF52172">
    <property type="entry name" value="CheY-like"/>
    <property type="match status" value="1"/>
</dbReference>
<dbReference type="GO" id="GO:0000156">
    <property type="term" value="F:phosphorelay response regulator activity"/>
    <property type="evidence" value="ECO:0007669"/>
    <property type="project" value="InterPro"/>
</dbReference>
<evidence type="ECO:0000313" key="4">
    <source>
        <dbReference type="EMBL" id="KIC94101.1"/>
    </source>
</evidence>
<dbReference type="GO" id="GO:0003677">
    <property type="term" value="F:DNA binding"/>
    <property type="evidence" value="ECO:0007669"/>
    <property type="project" value="InterPro"/>
</dbReference>
<dbReference type="AlphaFoldDB" id="A0A0C1L3C4"/>
<dbReference type="PANTHER" id="PTHR37299">
    <property type="entry name" value="TRANSCRIPTIONAL REGULATOR-RELATED"/>
    <property type="match status" value="1"/>
</dbReference>
<dbReference type="OrthoDB" id="9787344at2"/>
<dbReference type="EMBL" id="JSVC01000015">
    <property type="protein sequence ID" value="KIC94101.1"/>
    <property type="molecule type" value="Genomic_DNA"/>
</dbReference>
<keyword evidence="1" id="KW-0597">Phosphoprotein</keyword>
<dbReference type="InterPro" id="IPR007492">
    <property type="entry name" value="LytTR_DNA-bd_dom"/>
</dbReference>
<name>A0A0C1L3C4_9BACT</name>
<dbReference type="SMART" id="SM00850">
    <property type="entry name" value="LytTR"/>
    <property type="match status" value="1"/>
</dbReference>
<dbReference type="STRING" id="1349421.OI18_13960"/>
<feature type="domain" description="Response regulatory" evidence="2">
    <location>
        <begin position="4"/>
        <end position="115"/>
    </location>
</feature>
<reference evidence="4 5" key="1">
    <citation type="submission" date="2014-11" db="EMBL/GenBank/DDBJ databases">
        <title>Genome sequence of Flavihumibacter solisilvae 3-3.</title>
        <authorList>
            <person name="Zhou G."/>
            <person name="Li M."/>
            <person name="Wang G."/>
        </authorList>
    </citation>
    <scope>NUCLEOTIDE SEQUENCE [LARGE SCALE GENOMIC DNA]</scope>
    <source>
        <strain evidence="4 5">3-3</strain>
    </source>
</reference>
<dbReference type="Proteomes" id="UP000031408">
    <property type="component" value="Unassembled WGS sequence"/>
</dbReference>
<organism evidence="4 5">
    <name type="scientific">Flavihumibacter solisilvae</name>
    <dbReference type="NCBI Taxonomy" id="1349421"/>
    <lineage>
        <taxon>Bacteria</taxon>
        <taxon>Pseudomonadati</taxon>
        <taxon>Bacteroidota</taxon>
        <taxon>Chitinophagia</taxon>
        <taxon>Chitinophagales</taxon>
        <taxon>Chitinophagaceae</taxon>
        <taxon>Flavihumibacter</taxon>
    </lineage>
</organism>
<evidence type="ECO:0000259" key="3">
    <source>
        <dbReference type="PROSITE" id="PS50930"/>
    </source>
</evidence>
<dbReference type="RefSeq" id="WP_039140699.1">
    <property type="nucleotide sequence ID" value="NZ_JSVC01000015.1"/>
</dbReference>
<keyword evidence="5" id="KW-1185">Reference proteome</keyword>
<dbReference type="PROSITE" id="PS50110">
    <property type="entry name" value="RESPONSE_REGULATORY"/>
    <property type="match status" value="1"/>
</dbReference>
<dbReference type="Gene3D" id="3.40.50.2300">
    <property type="match status" value="1"/>
</dbReference>
<feature type="modified residue" description="4-aspartylphosphate" evidence="1">
    <location>
        <position position="55"/>
    </location>
</feature>
<dbReference type="SMART" id="SM00448">
    <property type="entry name" value="REC"/>
    <property type="match status" value="1"/>
</dbReference>
<dbReference type="Gene3D" id="2.40.50.1020">
    <property type="entry name" value="LytTr DNA-binding domain"/>
    <property type="match status" value="1"/>
</dbReference>
<sequence>MNISCIITDDEPIARKGLKGYVERTGFLELRAECEDGIELNKLLKGSPVDLLFLDIEMPGLSGIDLLRSLTTTPKVIFTTAYERYAIDGFELEVLDYLLKPISFERFLKAANKAFDYFNAKASLQTYLFVKTDRSLEKVIISDILFIEAMENYIRIHTVEKKLLVHSTLKSFHDKLPQGKFIQPHKSFLVNIDQVNAVMGNLLIIGSQEIPISKYKKDDILRAIS</sequence>